<evidence type="ECO:0000259" key="4">
    <source>
        <dbReference type="Pfam" id="PF16561"/>
    </source>
</evidence>
<dbReference type="SUPFAM" id="SSF48452">
    <property type="entry name" value="TPR-like"/>
    <property type="match status" value="1"/>
</dbReference>
<reference evidence="5" key="1">
    <citation type="submission" date="2021-03" db="EMBL/GenBank/DDBJ databases">
        <authorList>
            <person name="Kim M.K."/>
        </authorList>
    </citation>
    <scope>NUCLEOTIDE SEQUENCE</scope>
    <source>
        <strain evidence="5">BT186</strain>
    </source>
</reference>
<feature type="domain" description="Beta-lactamase-related" evidence="3">
    <location>
        <begin position="33"/>
        <end position="325"/>
    </location>
</feature>
<dbReference type="GO" id="GO:0016787">
    <property type="term" value="F:hydrolase activity"/>
    <property type="evidence" value="ECO:0007669"/>
    <property type="project" value="UniProtKB-KW"/>
</dbReference>
<dbReference type="SUPFAM" id="SSF56601">
    <property type="entry name" value="beta-lactamase/transpeptidase-like"/>
    <property type="match status" value="1"/>
</dbReference>
<dbReference type="InterPro" id="IPR012338">
    <property type="entry name" value="Beta-lactam/transpept-like"/>
</dbReference>
<dbReference type="InterPro" id="IPR014756">
    <property type="entry name" value="Ig_E-set"/>
</dbReference>
<comment type="caution">
    <text evidence="5">The sequence shown here is derived from an EMBL/GenBank/DDBJ whole genome shotgun (WGS) entry which is preliminary data.</text>
</comment>
<dbReference type="Gene3D" id="1.25.40.10">
    <property type="entry name" value="Tetratricopeptide repeat domain"/>
    <property type="match status" value="1"/>
</dbReference>
<dbReference type="EMBL" id="JAFLQZ010000004">
    <property type="protein sequence ID" value="MBO0357784.1"/>
    <property type="molecule type" value="Genomic_DNA"/>
</dbReference>
<dbReference type="InterPro" id="IPR032640">
    <property type="entry name" value="AMPK1_CBM"/>
</dbReference>
<keyword evidence="5" id="KW-0378">Hydrolase</keyword>
<protein>
    <submittedName>
        <fullName evidence="5">Serine hydrolase</fullName>
    </submittedName>
</protein>
<dbReference type="SUPFAM" id="SSF81296">
    <property type="entry name" value="E set domains"/>
    <property type="match status" value="1"/>
</dbReference>
<sequence length="555" mass="60855">MKPNLLLFLLLLIAQLVHAQKATRPEAYLPLLLDSAGVPGLSMAVIGPKGVVWAKGFGVREAGKPALVDPQTVFSAASLSKTVFAYLVLKLADKGKIDLDRPLYQYVPYRAIEHDERYKTITARMVLSHQTGFPNWRNGQLNLLFKPGRRFSYSGEGFVYLQGVVTTITGKELDELAQAYVFKPLGMSRSSYRWQPAFDSNYAVPHNRFGQPTALTRYPEANAAYSLQTTAADYGRFLVALLTGEGLKPATAQALFKAQVSTGKTLHDTTQVSASLGWGLGLGVVQEPGNQAFWHWGDNGDFRCFAYVSRTQKRGVVYFTNSRNGLSLLSVLPAQVLGVPMNSVADFLAYDSYRSAPVQVSRLMKKGVPAAVSPFLNKEHAGTAMLGEIDLVDIAEHLSNSSRSNQAIELLELGRTYYPQSTAILQALAFTSLKQGDRDQAATALARYVASRPDDEAARHLLAQLTAPAAGNVTLRLPGFPAARLITLAGSFNNWQPLHTLFLKEGNEWRCTLRLPTGNYAYRIVVDGNWQPDPTNPNTEKDNSGNTNSVLTVRE</sequence>
<dbReference type="CDD" id="cd02859">
    <property type="entry name" value="E_set_AMPKbeta_like_N"/>
    <property type="match status" value="1"/>
</dbReference>
<dbReference type="InterPro" id="IPR050789">
    <property type="entry name" value="Diverse_Enzym_Activities"/>
</dbReference>
<dbReference type="InterPro" id="IPR011990">
    <property type="entry name" value="TPR-like_helical_dom_sf"/>
</dbReference>
<dbReference type="Gene3D" id="3.40.710.10">
    <property type="entry name" value="DD-peptidase/beta-lactamase superfamily"/>
    <property type="match status" value="1"/>
</dbReference>
<dbReference type="Pfam" id="PF00144">
    <property type="entry name" value="Beta-lactamase"/>
    <property type="match status" value="1"/>
</dbReference>
<feature type="compositionally biased region" description="Polar residues" evidence="1">
    <location>
        <begin position="532"/>
        <end position="555"/>
    </location>
</feature>
<feature type="signal peptide" evidence="2">
    <location>
        <begin position="1"/>
        <end position="19"/>
    </location>
</feature>
<name>A0A939EV93_9BACT</name>
<evidence type="ECO:0000256" key="2">
    <source>
        <dbReference type="SAM" id="SignalP"/>
    </source>
</evidence>
<dbReference type="AlphaFoldDB" id="A0A939EV93"/>
<feature type="domain" description="AMP-activated protein kinase glycogen-binding" evidence="4">
    <location>
        <begin position="485"/>
        <end position="554"/>
    </location>
</feature>
<dbReference type="Pfam" id="PF14559">
    <property type="entry name" value="TPR_19"/>
    <property type="match status" value="1"/>
</dbReference>
<evidence type="ECO:0000259" key="3">
    <source>
        <dbReference type="Pfam" id="PF00144"/>
    </source>
</evidence>
<dbReference type="RefSeq" id="WP_206983471.1">
    <property type="nucleotide sequence ID" value="NZ_JAFLQZ010000004.1"/>
</dbReference>
<dbReference type="Pfam" id="PF16561">
    <property type="entry name" value="AMPK1_CBM"/>
    <property type="match status" value="1"/>
</dbReference>
<dbReference type="PANTHER" id="PTHR43283">
    <property type="entry name" value="BETA-LACTAMASE-RELATED"/>
    <property type="match status" value="1"/>
</dbReference>
<keyword evidence="2" id="KW-0732">Signal</keyword>
<accession>A0A939EV93</accession>
<evidence type="ECO:0000313" key="5">
    <source>
        <dbReference type="EMBL" id="MBO0357784.1"/>
    </source>
</evidence>
<keyword evidence="6" id="KW-1185">Reference proteome</keyword>
<dbReference type="InterPro" id="IPR001466">
    <property type="entry name" value="Beta-lactam-related"/>
</dbReference>
<gene>
    <name evidence="5" type="ORF">J0X19_07490</name>
</gene>
<dbReference type="Gene3D" id="2.60.40.10">
    <property type="entry name" value="Immunoglobulins"/>
    <property type="match status" value="1"/>
</dbReference>
<feature type="chain" id="PRO_5037289732" evidence="2">
    <location>
        <begin position="20"/>
        <end position="555"/>
    </location>
</feature>
<dbReference type="InterPro" id="IPR013783">
    <property type="entry name" value="Ig-like_fold"/>
</dbReference>
<evidence type="ECO:0000313" key="6">
    <source>
        <dbReference type="Proteomes" id="UP000664144"/>
    </source>
</evidence>
<evidence type="ECO:0000256" key="1">
    <source>
        <dbReference type="SAM" id="MobiDB-lite"/>
    </source>
</evidence>
<proteinExistence type="predicted"/>
<dbReference type="PANTHER" id="PTHR43283:SF18">
    <property type="match status" value="1"/>
</dbReference>
<dbReference type="Proteomes" id="UP000664144">
    <property type="component" value="Unassembled WGS sequence"/>
</dbReference>
<organism evidence="5 6">
    <name type="scientific">Hymenobacter telluris</name>
    <dbReference type="NCBI Taxonomy" id="2816474"/>
    <lineage>
        <taxon>Bacteria</taxon>
        <taxon>Pseudomonadati</taxon>
        <taxon>Bacteroidota</taxon>
        <taxon>Cytophagia</taxon>
        <taxon>Cytophagales</taxon>
        <taxon>Hymenobacteraceae</taxon>
        <taxon>Hymenobacter</taxon>
    </lineage>
</organism>
<feature type="region of interest" description="Disordered" evidence="1">
    <location>
        <begin position="531"/>
        <end position="555"/>
    </location>
</feature>